<evidence type="ECO:0000259" key="3">
    <source>
        <dbReference type="PROSITE" id="PS50104"/>
    </source>
</evidence>
<dbReference type="Proteomes" id="UP001576776">
    <property type="component" value="Unassembled WGS sequence"/>
</dbReference>
<dbReference type="PANTHER" id="PTHR43081:SF19">
    <property type="entry name" value="PH-SENSITIVE ADENYLATE CYCLASE RV1264"/>
    <property type="match status" value="1"/>
</dbReference>
<sequence length="716" mass="81518">MPSKLSQYEETPPMEPQEKREIPPMEADCTLAAIVFTDVEGYTAKMAVNQNRTLALVNRDLQLMTRICEQFKGRVVQDTGDGLFMYFSSAVNAVSCAQEIQKVISQTAAQLPENNVLKHRIGIHLGDVAHFEGGEVKGHGVNMAARLQTVAQAGGICISQTVYDVVKNRLPLAGIYREVREVKGIEEPVTVYQIPALDLEESSNKKVFISYRSHDPDLSLAEEFYRALKAAGHEAFMAGQSIRLGEGWPQRIDSELKHSDYLLLLLSEKSVTSEMVIEEVRRAKELRDRNPKAKPVILPIRVNFPLSSPLNYNLREYLNFIQQREWRNPEDTEKIVQEILEIVTEGRDQEETTEGQKHPVAISDSQAKPLPVAIPEFPLVPELPEGQVELASIFYVERPPIESRCYETVLQPGSLIRIKAPRQMGKTSLLARILHFAANSGFNSVPLSFQLADGKAFTDLDKFLRWFAASVARRLRLTNRIDEYWDEIFGSKDNCTAYFEEYVLQNIENPLILGLDEVDCVFQYPEIAADFFGLLRAWHEDAKNRDIWKKLRLVVVHSTEVYIPISINQSPFNVGLPIELPEFSQEQVQDLAKRYELQWSEVEVEKLMAMVGGHPYLVRLALYHIQRGDFALDELLEIAPTEAGLYADHLRRHLWNLQQHPELAVAIKQVMNATSPVRLEALSAFKLHSMGLVYLQGNECSPRCDLYRFYLRDRLD</sequence>
<dbReference type="Pfam" id="PF13676">
    <property type="entry name" value="TIR_2"/>
    <property type="match status" value="1"/>
</dbReference>
<reference evidence="5 6" key="1">
    <citation type="submission" date="2024-09" db="EMBL/GenBank/DDBJ databases">
        <title>Floridaenema gen nov. (Aerosakkonemataceae, Aerosakkonematales ord. nov., Cyanobacteria) from benthic tropical and subtropical fresh waters, with the description of four new species.</title>
        <authorList>
            <person name="Moretto J.A."/>
            <person name="Berthold D.E."/>
            <person name="Lefler F.W."/>
            <person name="Huang I.-S."/>
            <person name="Laughinghouse H. IV."/>
        </authorList>
    </citation>
    <scope>NUCLEOTIDE SEQUENCE [LARGE SCALE GENOMIC DNA]</scope>
    <source>
        <strain evidence="5 6">BLCC-F154</strain>
    </source>
</reference>
<dbReference type="SUPFAM" id="SSF55073">
    <property type="entry name" value="Nucleotide cyclase"/>
    <property type="match status" value="1"/>
</dbReference>
<dbReference type="Gene3D" id="3.40.50.300">
    <property type="entry name" value="P-loop containing nucleotide triphosphate hydrolases"/>
    <property type="match status" value="1"/>
</dbReference>
<dbReference type="SMART" id="SM00044">
    <property type="entry name" value="CYCc"/>
    <property type="match status" value="1"/>
</dbReference>
<name>A0ABV4Y4I0_9CYAN</name>
<dbReference type="SMART" id="SM00255">
    <property type="entry name" value="TIR"/>
    <property type="match status" value="1"/>
</dbReference>
<dbReference type="Gene3D" id="3.40.50.10140">
    <property type="entry name" value="Toll/interleukin-1 receptor homology (TIR) domain"/>
    <property type="match status" value="1"/>
</dbReference>
<comment type="similarity">
    <text evidence="1">Belongs to the adenylyl cyclase class-3 family.</text>
</comment>
<dbReference type="PROSITE" id="PS50104">
    <property type="entry name" value="TIR"/>
    <property type="match status" value="1"/>
</dbReference>
<feature type="domain" description="Guanylate cyclase" evidence="4">
    <location>
        <begin position="33"/>
        <end position="148"/>
    </location>
</feature>
<organism evidence="5 6">
    <name type="scientific">Floridaenema fluviatile BLCC-F154</name>
    <dbReference type="NCBI Taxonomy" id="3153640"/>
    <lineage>
        <taxon>Bacteria</taxon>
        <taxon>Bacillati</taxon>
        <taxon>Cyanobacteriota</taxon>
        <taxon>Cyanophyceae</taxon>
        <taxon>Oscillatoriophycideae</taxon>
        <taxon>Aerosakkonematales</taxon>
        <taxon>Aerosakkonemataceae</taxon>
        <taxon>Floridanema</taxon>
        <taxon>Floridanema fluviatile</taxon>
    </lineage>
</organism>
<dbReference type="CDD" id="cd07302">
    <property type="entry name" value="CHD"/>
    <property type="match status" value="1"/>
</dbReference>
<dbReference type="PROSITE" id="PS50125">
    <property type="entry name" value="GUANYLATE_CYCLASE_2"/>
    <property type="match status" value="1"/>
</dbReference>
<dbReference type="InterPro" id="IPR035897">
    <property type="entry name" value="Toll_tir_struct_dom_sf"/>
</dbReference>
<accession>A0ABV4Y4I0</accession>
<keyword evidence="6" id="KW-1185">Reference proteome</keyword>
<dbReference type="SUPFAM" id="SSF52200">
    <property type="entry name" value="Toll/Interleukin receptor TIR domain"/>
    <property type="match status" value="1"/>
</dbReference>
<dbReference type="Gene3D" id="3.30.70.1230">
    <property type="entry name" value="Nucleotide cyclase"/>
    <property type="match status" value="1"/>
</dbReference>
<comment type="caution">
    <text evidence="5">The sequence shown here is derived from an EMBL/GenBank/DDBJ whole genome shotgun (WGS) entry which is preliminary data.</text>
</comment>
<dbReference type="InterPro" id="IPR027417">
    <property type="entry name" value="P-loop_NTPase"/>
</dbReference>
<evidence type="ECO:0000256" key="1">
    <source>
        <dbReference type="ARBA" id="ARBA00005381"/>
    </source>
</evidence>
<protein>
    <submittedName>
        <fullName evidence="5">AAA-like domain-containing protein</fullName>
    </submittedName>
</protein>
<dbReference type="InterPro" id="IPR000157">
    <property type="entry name" value="TIR_dom"/>
</dbReference>
<evidence type="ECO:0000256" key="2">
    <source>
        <dbReference type="SAM" id="MobiDB-lite"/>
    </source>
</evidence>
<dbReference type="Pfam" id="PF14516">
    <property type="entry name" value="AAA_35"/>
    <property type="match status" value="1"/>
</dbReference>
<dbReference type="InterPro" id="IPR001054">
    <property type="entry name" value="A/G_cyclase"/>
</dbReference>
<dbReference type="InterPro" id="IPR050697">
    <property type="entry name" value="Adenylyl/Guanylyl_Cyclase_3/4"/>
</dbReference>
<dbReference type="PANTHER" id="PTHR43081">
    <property type="entry name" value="ADENYLATE CYCLASE, TERMINAL-DIFFERENTIATION SPECIFIC-RELATED"/>
    <property type="match status" value="1"/>
</dbReference>
<proteinExistence type="inferred from homology"/>
<dbReference type="Pfam" id="PF00211">
    <property type="entry name" value="Guanylate_cyc"/>
    <property type="match status" value="1"/>
</dbReference>
<dbReference type="SUPFAM" id="SSF52540">
    <property type="entry name" value="P-loop containing nucleoside triphosphate hydrolases"/>
    <property type="match status" value="1"/>
</dbReference>
<dbReference type="InterPro" id="IPR029787">
    <property type="entry name" value="Nucleotide_cyclase"/>
</dbReference>
<dbReference type="EMBL" id="JBHFNS010000010">
    <property type="protein sequence ID" value="MFB2933725.1"/>
    <property type="molecule type" value="Genomic_DNA"/>
</dbReference>
<gene>
    <name evidence="5" type="ORF">ACE1B6_00445</name>
</gene>
<evidence type="ECO:0000313" key="6">
    <source>
        <dbReference type="Proteomes" id="UP001576776"/>
    </source>
</evidence>
<feature type="region of interest" description="Disordered" evidence="2">
    <location>
        <begin position="1"/>
        <end position="23"/>
    </location>
</feature>
<evidence type="ECO:0000313" key="5">
    <source>
        <dbReference type="EMBL" id="MFB2933725.1"/>
    </source>
</evidence>
<feature type="domain" description="TIR" evidence="3">
    <location>
        <begin position="203"/>
        <end position="343"/>
    </location>
</feature>
<evidence type="ECO:0000259" key="4">
    <source>
        <dbReference type="PROSITE" id="PS50125"/>
    </source>
</evidence>